<dbReference type="GeneID" id="10447056"/>
<sequence length="851" mass="99971">MCYDDYGNLHYSCKITSKTVKRWKIPDTTRWTIRSVYTKNFLIKNLVEKNKKTRNICVVGNLHHGKSTFVNSLSSSVHLNNQMNFFCNFSDFFYLEKQKAMSLQSSITNLLLCNKKKESYLVTLIDCPGHFDFFDQILTGIKISDGALLTIDVSEGVLTGTEFFLKNCLVNDLPIVIILNAFDRLMLEYIYSTKMIQKIIIKILDELNSILEISVFKRKKKKEKIFFFNPIHNNVCFASFLQNWSFTLNQYADMYISCQPSTCLSVADLSVYFWNNFHYRDKFKLKKKRKIEKKTVFCQFIIEPLYKLTFLKVGEPIIHIQMFIQNELGIFENQTQNQNSRQLFENIFLFFFGGCRNLKLIPNHIGLISSIIEHIPHFIKTKKYKKNFIKKKYTFKSLCYVYKFFSFRKKNNCLSLVRILKGQLKEKTNTSLITEGHEFYLAEFFCLSCKIKNILLPIGQYNLKLASVSRGLVAIVRGIDKKIRKTAILFRNSTKTKLFFFNVYFSFLKKLSGNGLHSFLAVSLEPIYFFNLKKFYSSLKKSVKNYTMSYCEINEFGKLFLHGTGQLYLDCILHDIQFCHDRIDTNVSDILLSTKQTIYFKDNPVKKSNYNIGLKLVKNCQLYIELDQEIKDGFFPTLKENLCSVYWNNFKKSINSAFFIKNCQKNYNTSITEINSTCLFGPNSEAYSCCLSASHEIKTNFCLVKSNLRWGFDTMLNKNHSLFHSLYKLKFKLEREKIFSRLLIKKFFAKYNYFFNELFDNYNWITCEPSCMSEISFDSKFFSLIVKNIRSEKGYIFSSNFFTNKTAFAVKCDMFFLNLVNLISKINFLTKDAVVFSSVFDSWKEKFFQDT</sequence>
<dbReference type="Gene3D" id="3.30.70.870">
    <property type="entry name" value="Elongation Factor G (Translational Gtpase), domain 3"/>
    <property type="match status" value="1"/>
</dbReference>
<keyword evidence="2" id="KW-0687">Ribonucleoprotein</keyword>
<dbReference type="AlphaFoldDB" id="F2HHB6"/>
<dbReference type="GO" id="GO:0071007">
    <property type="term" value="C:U2-type catalytic step 2 spliceosome"/>
    <property type="evidence" value="ECO:0007669"/>
    <property type="project" value="TreeGrafter"/>
</dbReference>
<dbReference type="GO" id="GO:0005829">
    <property type="term" value="C:cytosol"/>
    <property type="evidence" value="ECO:0007669"/>
    <property type="project" value="TreeGrafter"/>
</dbReference>
<dbReference type="Gene3D" id="2.40.30.10">
    <property type="entry name" value="Translation factors"/>
    <property type="match status" value="1"/>
</dbReference>
<organism evidence="2 3">
    <name type="scientific">Cryptomonas paramaecium</name>
    <dbReference type="NCBI Taxonomy" id="2898"/>
    <lineage>
        <taxon>Eukaryota</taxon>
        <taxon>Cryptophyceae</taxon>
        <taxon>Cryptomonadales</taxon>
        <taxon>Cryptomonadaceae</taxon>
        <taxon>Cryptomonas</taxon>
    </lineage>
</organism>
<proteinExistence type="predicted"/>
<dbReference type="GO" id="GO:0046540">
    <property type="term" value="C:U4/U6 x U5 tri-snRNP complex"/>
    <property type="evidence" value="ECO:0007669"/>
    <property type="project" value="TreeGrafter"/>
</dbReference>
<dbReference type="GO" id="GO:0005525">
    <property type="term" value="F:GTP binding"/>
    <property type="evidence" value="ECO:0007669"/>
    <property type="project" value="InterPro"/>
</dbReference>
<dbReference type="InterPro" id="IPR027417">
    <property type="entry name" value="P-loop_NTPase"/>
</dbReference>
<evidence type="ECO:0000313" key="3">
    <source>
        <dbReference type="Proteomes" id="UP000243423"/>
    </source>
</evidence>
<dbReference type="PANTHER" id="PTHR42908:SF6">
    <property type="entry name" value="116 KDA U5 SMALL NUCLEAR RIBONUCLEOPROTEIN COMPONENT"/>
    <property type="match status" value="1"/>
</dbReference>
<evidence type="ECO:0000259" key="1">
    <source>
        <dbReference type="PROSITE" id="PS51722"/>
    </source>
</evidence>
<dbReference type="PANTHER" id="PTHR42908">
    <property type="entry name" value="TRANSLATION ELONGATION FACTOR-RELATED"/>
    <property type="match status" value="1"/>
</dbReference>
<dbReference type="PRINTS" id="PR00315">
    <property type="entry name" value="ELONGATNFCT"/>
</dbReference>
<geneLocation type="nucleomorph" evidence="2"/>
<dbReference type="InterPro" id="IPR000795">
    <property type="entry name" value="T_Tr_GTP-bd_dom"/>
</dbReference>
<feature type="domain" description="Tr-type G" evidence="1">
    <location>
        <begin position="51"/>
        <end position="261"/>
    </location>
</feature>
<dbReference type="RefSeq" id="XP_003239610.1">
    <property type="nucleotide sequence ID" value="XM_003239562.1"/>
</dbReference>
<dbReference type="Gene3D" id="3.40.50.300">
    <property type="entry name" value="P-loop containing nucleotide triphosphate hydrolases"/>
    <property type="match status" value="1"/>
</dbReference>
<dbReference type="PROSITE" id="PS51722">
    <property type="entry name" value="G_TR_2"/>
    <property type="match status" value="1"/>
</dbReference>
<protein>
    <submittedName>
        <fullName evidence="2">U5 small nuclear ribonucleoprotein 116 kDa subunit</fullName>
    </submittedName>
</protein>
<accession>F2HHB6</accession>
<dbReference type="SUPFAM" id="SSF54980">
    <property type="entry name" value="EF-G C-terminal domain-like"/>
    <property type="match status" value="1"/>
</dbReference>
<keyword evidence="2" id="KW-0542">Nucleomorph</keyword>
<dbReference type="Proteomes" id="UP000243423">
    <property type="component" value="Nucleomorph 1"/>
</dbReference>
<reference evidence="2 3" key="1">
    <citation type="journal article" date="2011" name="Genome Biol. Evol.">
        <title>Complete nucleomorph genome sequence of the nonphotosynthetic alga Cryptomonas paramecium reveals a core nucleomorph gene set.</title>
        <authorList>
            <person name="Tanifuji G."/>
            <person name="Onodera N.T."/>
            <person name="Wheeler T.J."/>
            <person name="Dlutek M."/>
            <person name="Donaher N."/>
            <person name="Archibald J.M."/>
        </authorList>
    </citation>
    <scope>NUCLEOTIDE SEQUENCE [LARGE SCALE GENOMIC DNA]</scope>
    <source>
        <strain evidence="2 3">CCAP977/2A</strain>
    </source>
</reference>
<dbReference type="InterPro" id="IPR035647">
    <property type="entry name" value="EFG_III/V"/>
</dbReference>
<dbReference type="EMBL" id="CP002172">
    <property type="protein sequence ID" value="AEA38712.1"/>
    <property type="molecule type" value="Genomic_DNA"/>
</dbReference>
<dbReference type="Pfam" id="PF00009">
    <property type="entry name" value="GTP_EFTU"/>
    <property type="match status" value="1"/>
</dbReference>
<dbReference type="GO" id="GO:0000398">
    <property type="term" value="P:mRNA splicing, via spliceosome"/>
    <property type="evidence" value="ECO:0007669"/>
    <property type="project" value="TreeGrafter"/>
</dbReference>
<name>F2HHB6_9CRYP</name>
<dbReference type="SUPFAM" id="SSF52540">
    <property type="entry name" value="P-loop containing nucleoside triphosphate hydrolases"/>
    <property type="match status" value="1"/>
</dbReference>
<dbReference type="GO" id="GO:0030623">
    <property type="term" value="F:U5 snRNA binding"/>
    <property type="evidence" value="ECO:0007669"/>
    <property type="project" value="TreeGrafter"/>
</dbReference>
<dbReference type="GO" id="GO:0003924">
    <property type="term" value="F:GTPase activity"/>
    <property type="evidence" value="ECO:0007669"/>
    <property type="project" value="InterPro"/>
</dbReference>
<gene>
    <name evidence="2" type="ORF">CPARA_1gp054</name>
</gene>
<evidence type="ECO:0000313" key="2">
    <source>
        <dbReference type="EMBL" id="AEA38712.1"/>
    </source>
</evidence>